<feature type="compositionally biased region" description="Basic residues" evidence="1">
    <location>
        <begin position="101"/>
        <end position="120"/>
    </location>
</feature>
<name>A0ABQ1W2Y2_9BACT</name>
<evidence type="ECO:0000256" key="1">
    <source>
        <dbReference type="SAM" id="MobiDB-lite"/>
    </source>
</evidence>
<sequence>MADIRERDFERELSFQASRSGGAGGQNVNKVASKVELRFHVADSQLLTDEEKALVQEKLGNRINSEGFLQVVCQAERSQLQNKEQCIERFYELLRQALTRQKKRKATKPTRASVRKRLEGKRRQSDKKASRGGFKSDY</sequence>
<dbReference type="SUPFAM" id="SSF110916">
    <property type="entry name" value="Peptidyl-tRNA hydrolase domain-like"/>
    <property type="match status" value="1"/>
</dbReference>
<organism evidence="3 4">
    <name type="scientific">Pontibacter amylolyticus</name>
    <dbReference type="NCBI Taxonomy" id="1424080"/>
    <lineage>
        <taxon>Bacteria</taxon>
        <taxon>Pseudomonadati</taxon>
        <taxon>Bacteroidota</taxon>
        <taxon>Cytophagia</taxon>
        <taxon>Cytophagales</taxon>
        <taxon>Hymenobacteraceae</taxon>
        <taxon>Pontibacter</taxon>
    </lineage>
</organism>
<dbReference type="GO" id="GO:0016787">
    <property type="term" value="F:hydrolase activity"/>
    <property type="evidence" value="ECO:0007669"/>
    <property type="project" value="UniProtKB-KW"/>
</dbReference>
<feature type="domain" description="Prokaryotic-type class I peptide chain release factors" evidence="2">
    <location>
        <begin position="19"/>
        <end position="35"/>
    </location>
</feature>
<feature type="compositionally biased region" description="Basic and acidic residues" evidence="1">
    <location>
        <begin position="121"/>
        <end position="138"/>
    </location>
</feature>
<evidence type="ECO:0000259" key="2">
    <source>
        <dbReference type="PROSITE" id="PS00745"/>
    </source>
</evidence>
<gene>
    <name evidence="3" type="ORF">GCM10011323_15060</name>
</gene>
<keyword evidence="3" id="KW-0378">Hydrolase</keyword>
<dbReference type="Proteomes" id="UP000634043">
    <property type="component" value="Unassembled WGS sequence"/>
</dbReference>
<accession>A0ABQ1W2Y2</accession>
<protein>
    <submittedName>
        <fullName evidence="3">Aminoacyl-tRNA hydrolase</fullName>
    </submittedName>
</protein>
<dbReference type="InterPro" id="IPR000352">
    <property type="entry name" value="Pep_chain_release_fac_I"/>
</dbReference>
<evidence type="ECO:0000313" key="3">
    <source>
        <dbReference type="EMBL" id="GGG11556.1"/>
    </source>
</evidence>
<dbReference type="NCBIfam" id="NF006718">
    <property type="entry name" value="PRK09256.1"/>
    <property type="match status" value="1"/>
</dbReference>
<dbReference type="EMBL" id="BMFP01000002">
    <property type="protein sequence ID" value="GGG11556.1"/>
    <property type="molecule type" value="Genomic_DNA"/>
</dbReference>
<keyword evidence="4" id="KW-1185">Reference proteome</keyword>
<evidence type="ECO:0000313" key="4">
    <source>
        <dbReference type="Proteomes" id="UP000634043"/>
    </source>
</evidence>
<dbReference type="RefSeq" id="WP_188500900.1">
    <property type="nucleotide sequence ID" value="NZ_BMFP01000002.1"/>
</dbReference>
<dbReference type="PANTHER" id="PTHR47814:SF1">
    <property type="entry name" value="PEPTIDYL-TRNA HYDROLASE ARFB"/>
    <property type="match status" value="1"/>
</dbReference>
<proteinExistence type="predicted"/>
<dbReference type="Gene3D" id="3.30.160.20">
    <property type="match status" value="1"/>
</dbReference>
<feature type="region of interest" description="Disordered" evidence="1">
    <location>
        <begin position="101"/>
        <end position="138"/>
    </location>
</feature>
<dbReference type="PANTHER" id="PTHR47814">
    <property type="entry name" value="PEPTIDYL-TRNA HYDROLASE ARFB"/>
    <property type="match status" value="1"/>
</dbReference>
<comment type="caution">
    <text evidence="3">The sequence shown here is derived from an EMBL/GenBank/DDBJ whole genome shotgun (WGS) entry which is preliminary data.</text>
</comment>
<reference evidence="4" key="1">
    <citation type="journal article" date="2019" name="Int. J. Syst. Evol. Microbiol.">
        <title>The Global Catalogue of Microorganisms (GCM) 10K type strain sequencing project: providing services to taxonomists for standard genome sequencing and annotation.</title>
        <authorList>
            <consortium name="The Broad Institute Genomics Platform"/>
            <consortium name="The Broad Institute Genome Sequencing Center for Infectious Disease"/>
            <person name="Wu L."/>
            <person name="Ma J."/>
        </authorList>
    </citation>
    <scope>NUCLEOTIDE SEQUENCE [LARGE SCALE GENOMIC DNA]</scope>
    <source>
        <strain evidence="4">CGMCC 1.12749</strain>
    </source>
</reference>
<dbReference type="PROSITE" id="PS00745">
    <property type="entry name" value="RF_PROK_I"/>
    <property type="match status" value="1"/>
</dbReference>
<dbReference type="Pfam" id="PF00472">
    <property type="entry name" value="RF-1"/>
    <property type="match status" value="1"/>
</dbReference>